<dbReference type="Gene3D" id="1.20.120.1630">
    <property type="match status" value="1"/>
</dbReference>
<dbReference type="GO" id="GO:0005789">
    <property type="term" value="C:endoplasmic reticulum membrane"/>
    <property type="evidence" value="ECO:0007669"/>
    <property type="project" value="UniProtKB-SubCell"/>
</dbReference>
<gene>
    <name evidence="12" type="ORF">CVT24_003592</name>
</gene>
<dbReference type="GO" id="GO:0032259">
    <property type="term" value="P:methylation"/>
    <property type="evidence" value="ECO:0007669"/>
    <property type="project" value="UniProtKB-KW"/>
</dbReference>
<feature type="transmembrane region" description="Helical" evidence="10">
    <location>
        <begin position="107"/>
        <end position="127"/>
    </location>
</feature>
<dbReference type="PROSITE" id="PS51564">
    <property type="entry name" value="SAM_ICMT"/>
    <property type="match status" value="1"/>
</dbReference>
<keyword evidence="10" id="KW-0256">Endoplasmic reticulum</keyword>
<reference evidence="12 13" key="1">
    <citation type="journal article" date="2018" name="Evol. Lett.">
        <title>Horizontal gene cluster transfer increased hallucinogenic mushroom diversity.</title>
        <authorList>
            <person name="Reynolds H.T."/>
            <person name="Vijayakumar V."/>
            <person name="Gluck-Thaler E."/>
            <person name="Korotkin H.B."/>
            <person name="Matheny P.B."/>
            <person name="Slot J.C."/>
        </authorList>
    </citation>
    <scope>NUCLEOTIDE SEQUENCE [LARGE SCALE GENOMIC DNA]</scope>
    <source>
        <strain evidence="12 13">2629</strain>
    </source>
</reference>
<keyword evidence="9 10" id="KW-0472">Membrane</keyword>
<comment type="subcellular location">
    <subcellularLocation>
        <location evidence="10">Endoplasmic reticulum membrane</location>
        <topology evidence="10">Multi-pass membrane protein</topology>
    </subcellularLocation>
    <subcellularLocation>
        <location evidence="1">Membrane</location>
        <topology evidence="1">Multi-pass membrane protein</topology>
    </subcellularLocation>
</comment>
<dbReference type="EC" id="2.1.1.100" evidence="3 10"/>
<dbReference type="InterPro" id="IPR007269">
    <property type="entry name" value="ICMT_MeTrfase"/>
</dbReference>
<organism evidence="12 13">
    <name type="scientific">Panaeolus cyanescens</name>
    <dbReference type="NCBI Taxonomy" id="181874"/>
    <lineage>
        <taxon>Eukaryota</taxon>
        <taxon>Fungi</taxon>
        <taxon>Dikarya</taxon>
        <taxon>Basidiomycota</taxon>
        <taxon>Agaricomycotina</taxon>
        <taxon>Agaricomycetes</taxon>
        <taxon>Agaricomycetidae</taxon>
        <taxon>Agaricales</taxon>
        <taxon>Agaricineae</taxon>
        <taxon>Galeropsidaceae</taxon>
        <taxon>Panaeolus</taxon>
    </lineage>
</organism>
<dbReference type="AlphaFoldDB" id="A0A409Y7H8"/>
<dbReference type="Proteomes" id="UP000284842">
    <property type="component" value="Unassembled WGS sequence"/>
</dbReference>
<feature type="transmembrane region" description="Helical" evidence="10">
    <location>
        <begin position="35"/>
        <end position="53"/>
    </location>
</feature>
<evidence type="ECO:0000256" key="6">
    <source>
        <dbReference type="ARBA" id="ARBA00022691"/>
    </source>
</evidence>
<dbReference type="PANTHER" id="PTHR12714:SF9">
    <property type="entry name" value="PROTEIN-S-ISOPRENYLCYSTEINE O-METHYLTRANSFERASE"/>
    <property type="match status" value="1"/>
</dbReference>
<keyword evidence="8 10" id="KW-1133">Transmembrane helix</keyword>
<evidence type="ECO:0000256" key="9">
    <source>
        <dbReference type="ARBA" id="ARBA00023136"/>
    </source>
</evidence>
<dbReference type="Pfam" id="PF04140">
    <property type="entry name" value="ICMT"/>
    <property type="match status" value="1"/>
</dbReference>
<feature type="region of interest" description="Disordered" evidence="11">
    <location>
        <begin position="1"/>
        <end position="23"/>
    </location>
</feature>
<feature type="transmembrane region" description="Helical" evidence="10">
    <location>
        <begin position="65"/>
        <end position="83"/>
    </location>
</feature>
<evidence type="ECO:0000256" key="4">
    <source>
        <dbReference type="ARBA" id="ARBA00022603"/>
    </source>
</evidence>
<feature type="transmembrane region" description="Helical" evidence="10">
    <location>
        <begin position="139"/>
        <end position="158"/>
    </location>
</feature>
<dbReference type="EMBL" id="NHTK01001370">
    <property type="protein sequence ID" value="PPQ99032.1"/>
    <property type="molecule type" value="Genomic_DNA"/>
</dbReference>
<dbReference type="FunCoup" id="A0A409Y7H8">
    <property type="interactions" value="232"/>
</dbReference>
<keyword evidence="13" id="KW-1185">Reference proteome</keyword>
<evidence type="ECO:0000313" key="13">
    <source>
        <dbReference type="Proteomes" id="UP000284842"/>
    </source>
</evidence>
<protein>
    <recommendedName>
        <fullName evidence="3 10">Protein-S-isoprenylcysteine O-methyltransferase</fullName>
        <ecNumber evidence="3 10">2.1.1.100</ecNumber>
    </recommendedName>
</protein>
<dbReference type="PANTHER" id="PTHR12714">
    <property type="entry name" value="PROTEIN-S ISOPRENYLCYSTEINE O-METHYLTRANSFERASE"/>
    <property type="match status" value="1"/>
</dbReference>
<evidence type="ECO:0000256" key="7">
    <source>
        <dbReference type="ARBA" id="ARBA00022692"/>
    </source>
</evidence>
<dbReference type="GO" id="GO:0004671">
    <property type="term" value="F:protein C-terminal S-isoprenylcysteine carboxyl O-methyltransferase activity"/>
    <property type="evidence" value="ECO:0007669"/>
    <property type="project" value="UniProtKB-EC"/>
</dbReference>
<feature type="transmembrane region" description="Helical" evidence="10">
    <location>
        <begin position="193"/>
        <end position="218"/>
    </location>
</feature>
<comment type="catalytic activity">
    <reaction evidence="10">
        <text>[protein]-C-terminal S-[(2E,6E)-farnesyl]-L-cysteine + S-adenosyl-L-methionine = [protein]-C-terminal S-[(2E,6E)-farnesyl]-L-cysteine methyl ester + S-adenosyl-L-homocysteine</text>
        <dbReference type="Rhea" id="RHEA:21672"/>
        <dbReference type="Rhea" id="RHEA-COMP:12125"/>
        <dbReference type="Rhea" id="RHEA-COMP:12126"/>
        <dbReference type="ChEBI" id="CHEBI:57856"/>
        <dbReference type="ChEBI" id="CHEBI:59789"/>
        <dbReference type="ChEBI" id="CHEBI:90510"/>
        <dbReference type="ChEBI" id="CHEBI:90511"/>
        <dbReference type="EC" id="2.1.1.100"/>
    </reaction>
</comment>
<accession>A0A409Y7H8</accession>
<evidence type="ECO:0000256" key="3">
    <source>
        <dbReference type="ARBA" id="ARBA00012151"/>
    </source>
</evidence>
<comment type="similarity">
    <text evidence="2 10">Belongs to the class VI-like SAM-binding methyltransferase superfamily. Isoprenylcysteine carboxyl methyltransferase family.</text>
</comment>
<evidence type="ECO:0000256" key="5">
    <source>
        <dbReference type="ARBA" id="ARBA00022679"/>
    </source>
</evidence>
<sequence>MNSDNEGIRNRQHSNPLETNPVVNVPHGNIPNTPLASSTISFLLGITFCLGVYSFTSSLLGYTSFLPAQLAFFVSSWAFFHWAEFAVTAGWNLEKCSIDSYLLDNGAMYHVSNGVAILEYVAVRYFWPNLKTYPYVSEVGIFSVILGQILRSMAMIHASTNFSHIVAFKKRVSHQLVTDGIYGWFRHPSYAGFFYWALGTQLVLQNPLSFVMFAIVLWRFFYYRTRSEEAALIKFFGQDYVDYRRRVGTKIPFVP</sequence>
<evidence type="ECO:0000256" key="11">
    <source>
        <dbReference type="SAM" id="MobiDB-lite"/>
    </source>
</evidence>
<evidence type="ECO:0000313" key="12">
    <source>
        <dbReference type="EMBL" id="PPQ99032.1"/>
    </source>
</evidence>
<evidence type="ECO:0000256" key="1">
    <source>
        <dbReference type="ARBA" id="ARBA00004141"/>
    </source>
</evidence>
<keyword evidence="4 10" id="KW-0489">Methyltransferase</keyword>
<feature type="compositionally biased region" description="Polar residues" evidence="11">
    <location>
        <begin position="13"/>
        <end position="22"/>
    </location>
</feature>
<evidence type="ECO:0000256" key="2">
    <source>
        <dbReference type="ARBA" id="ARBA00009140"/>
    </source>
</evidence>
<keyword evidence="7 10" id="KW-0812">Transmembrane</keyword>
<keyword evidence="6 10" id="KW-0949">S-adenosyl-L-methionine</keyword>
<keyword evidence="5" id="KW-0808">Transferase</keyword>
<dbReference type="InterPro" id="IPR025770">
    <property type="entry name" value="PPMT_MeTrfase"/>
</dbReference>
<dbReference type="InParanoid" id="A0A409Y7H8"/>
<proteinExistence type="inferred from homology"/>
<dbReference type="STRING" id="181874.A0A409Y7H8"/>
<dbReference type="OrthoDB" id="422086at2759"/>
<name>A0A409Y7H8_9AGAR</name>
<evidence type="ECO:0000256" key="8">
    <source>
        <dbReference type="ARBA" id="ARBA00022989"/>
    </source>
</evidence>
<comment type="caution">
    <text evidence="12">The sequence shown here is derived from an EMBL/GenBank/DDBJ whole genome shotgun (WGS) entry which is preliminary data.</text>
</comment>
<evidence type="ECO:0000256" key="10">
    <source>
        <dbReference type="RuleBase" id="RU362022"/>
    </source>
</evidence>